<feature type="domain" description="FAD dependent oxidoreductase" evidence="6">
    <location>
        <begin position="13"/>
        <end position="424"/>
    </location>
</feature>
<accession>A0A8H3WG99</accession>
<dbReference type="Gene3D" id="3.50.50.60">
    <property type="entry name" value="FAD/NAD(P)-binding domain"/>
    <property type="match status" value="1"/>
</dbReference>
<keyword evidence="8" id="KW-1185">Reference proteome</keyword>
<dbReference type="InterPro" id="IPR045170">
    <property type="entry name" value="MTOX"/>
</dbReference>
<keyword evidence="4" id="KW-0274">FAD</keyword>
<dbReference type="PANTHER" id="PTHR10961">
    <property type="entry name" value="PEROXISOMAL SARCOSINE OXIDASE"/>
    <property type="match status" value="1"/>
</dbReference>
<reference evidence="7 8" key="1">
    <citation type="submission" date="2019-12" db="EMBL/GenBank/DDBJ databases">
        <title>A genome sequence resource for the geographically widespread anthracnose pathogen Colletotrichum asianum.</title>
        <authorList>
            <person name="Meng Y."/>
        </authorList>
    </citation>
    <scope>NUCLEOTIDE SEQUENCE [LARGE SCALE GENOMIC DNA]</scope>
    <source>
        <strain evidence="7 8">ICMP 18580</strain>
    </source>
</reference>
<keyword evidence="5" id="KW-0560">Oxidoreductase</keyword>
<dbReference type="OrthoDB" id="2219495at2759"/>
<evidence type="ECO:0000259" key="6">
    <source>
        <dbReference type="Pfam" id="PF01266"/>
    </source>
</evidence>
<name>A0A8H3WG99_9PEZI</name>
<comment type="caution">
    <text evidence="7">The sequence shown here is derived from an EMBL/GenBank/DDBJ whole genome shotgun (WGS) entry which is preliminary data.</text>
</comment>
<evidence type="ECO:0000313" key="8">
    <source>
        <dbReference type="Proteomes" id="UP000434172"/>
    </source>
</evidence>
<protein>
    <submittedName>
        <fullName evidence="7">Sarcosine oxidase</fullName>
    </submittedName>
</protein>
<evidence type="ECO:0000256" key="3">
    <source>
        <dbReference type="ARBA" id="ARBA00022630"/>
    </source>
</evidence>
<dbReference type="Gene3D" id="3.30.9.10">
    <property type="entry name" value="D-Amino Acid Oxidase, subunit A, domain 2"/>
    <property type="match status" value="1"/>
</dbReference>
<dbReference type="EMBL" id="WOWK01000038">
    <property type="protein sequence ID" value="KAF0325272.1"/>
    <property type="molecule type" value="Genomic_DNA"/>
</dbReference>
<evidence type="ECO:0000256" key="1">
    <source>
        <dbReference type="ARBA" id="ARBA00001974"/>
    </source>
</evidence>
<organism evidence="7 8">
    <name type="scientific">Colletotrichum asianum</name>
    <dbReference type="NCBI Taxonomy" id="702518"/>
    <lineage>
        <taxon>Eukaryota</taxon>
        <taxon>Fungi</taxon>
        <taxon>Dikarya</taxon>
        <taxon>Ascomycota</taxon>
        <taxon>Pezizomycotina</taxon>
        <taxon>Sordariomycetes</taxon>
        <taxon>Hypocreomycetidae</taxon>
        <taxon>Glomerellales</taxon>
        <taxon>Glomerellaceae</taxon>
        <taxon>Colletotrichum</taxon>
        <taxon>Colletotrichum gloeosporioides species complex</taxon>
    </lineage>
</organism>
<dbReference type="InterPro" id="IPR036188">
    <property type="entry name" value="FAD/NAD-bd_sf"/>
</dbReference>
<evidence type="ECO:0000256" key="4">
    <source>
        <dbReference type="ARBA" id="ARBA00022827"/>
    </source>
</evidence>
<dbReference type="SUPFAM" id="SSF51905">
    <property type="entry name" value="FAD/NAD(P)-binding domain"/>
    <property type="match status" value="1"/>
</dbReference>
<evidence type="ECO:0000313" key="7">
    <source>
        <dbReference type="EMBL" id="KAF0325272.1"/>
    </source>
</evidence>
<keyword evidence="3" id="KW-0285">Flavoprotein</keyword>
<gene>
    <name evidence="7" type="ORF">GQ607_007599</name>
</gene>
<dbReference type="InterPro" id="IPR006076">
    <property type="entry name" value="FAD-dep_OxRdtase"/>
</dbReference>
<comment type="cofactor">
    <cofactor evidence="1">
        <name>FAD</name>
        <dbReference type="ChEBI" id="CHEBI:57692"/>
    </cofactor>
</comment>
<dbReference type="AlphaFoldDB" id="A0A8H3WG99"/>
<sequence length="480" mass="52080">MSVATATLAKDDHVVVVGAGIFGLSTSIHLAERGYTNITLLDKQPYEKTHYSYFEGCDAASADINKIIRSAYGSQTIYQNLSFEAIECWNSWTEELRQGGDAVPPGMSATDDLWINNGDLSCTDGDALPDSDIATIDNMERAGHGDTQLVNNSPQDLEAATRRGFLPMMHPFSRNLLGVLDTTGGITLADKACRFALHKAKRLGVRLILDPTAGKVDSLMEGQGSDIIGVRTTDGKSHKAALTIIASGGWTPSLVPSLDGLAETTAGSVVMLSVPEHLRGRFAPARFPAWSYKIGDGAEGGLYGFPVDENGVLKIGSRGTKYTNPRMQPDGLERSVPVTRWTEDESICQIPTQALEVIRRFINKFLPELSGIGILTTRLCWYTDSFDNHFIIDRVSQRNGLMVATAGSGHAFKYLPTIGNWVVDIIEGVGFNRPAVKAWKWRSLEVDSTPVNQLMEGSRGSRALKNIELTPGVSPPGPRL</sequence>
<proteinExistence type="inferred from homology"/>
<evidence type="ECO:0000256" key="2">
    <source>
        <dbReference type="ARBA" id="ARBA00010989"/>
    </source>
</evidence>
<dbReference type="GO" id="GO:0050660">
    <property type="term" value="F:flavin adenine dinucleotide binding"/>
    <property type="evidence" value="ECO:0007669"/>
    <property type="project" value="InterPro"/>
</dbReference>
<dbReference type="PANTHER" id="PTHR10961:SF15">
    <property type="entry name" value="FAD DEPENDENT OXIDOREDUCTASE DOMAIN-CONTAINING PROTEIN"/>
    <property type="match status" value="1"/>
</dbReference>
<comment type="similarity">
    <text evidence="2">Belongs to the MSOX/MTOX family.</text>
</comment>
<dbReference type="Proteomes" id="UP000434172">
    <property type="component" value="Unassembled WGS sequence"/>
</dbReference>
<evidence type="ECO:0000256" key="5">
    <source>
        <dbReference type="ARBA" id="ARBA00023002"/>
    </source>
</evidence>
<dbReference type="Pfam" id="PF01266">
    <property type="entry name" value="DAO"/>
    <property type="match status" value="1"/>
</dbReference>
<dbReference type="SUPFAM" id="SSF54373">
    <property type="entry name" value="FAD-linked reductases, C-terminal domain"/>
    <property type="match status" value="1"/>
</dbReference>
<dbReference type="GO" id="GO:0008115">
    <property type="term" value="F:sarcosine oxidase activity"/>
    <property type="evidence" value="ECO:0007669"/>
    <property type="project" value="TreeGrafter"/>
</dbReference>